<keyword evidence="2" id="KW-1185">Reference proteome</keyword>
<dbReference type="Proteomes" id="UP000217083">
    <property type="component" value="Unassembled WGS sequence"/>
</dbReference>
<proteinExistence type="predicted"/>
<evidence type="ECO:0000313" key="1">
    <source>
        <dbReference type="EMBL" id="OZM57573.1"/>
    </source>
</evidence>
<sequence length="247" mass="28961">MEEKPKVLIVGTFHMESTRDLYQTDIDNMFSEQRQMEINQIVTSLKEFKPTKVTVEIDKKNNEKLNKEFLDYRNGKINLQSNEVHQLGFRVAEQLGHNKIYAIDWLDETVENRSLGEVLEWARKNLPELYQEITEKYFKKFSTFSEIGNKSIVDVFKEINKTELIKKLHEAYLAVARIADDSNYVGIDWVSWWYQRNLIIYANLAAIATSKSDRTLLIIGASHVHLVAQFLRESGKFEVEELHHYLS</sequence>
<reference evidence="2" key="1">
    <citation type="submission" date="2017-08" db="EMBL/GenBank/DDBJ databases">
        <authorList>
            <person name="Huang Z."/>
        </authorList>
    </citation>
    <scope>NUCLEOTIDE SEQUENCE [LARGE SCALE GENOMIC DNA]</scope>
    <source>
        <strain evidence="2">SA5d-4</strain>
    </source>
</reference>
<dbReference type="EMBL" id="NPIA01000002">
    <property type="protein sequence ID" value="OZM57573.1"/>
    <property type="molecule type" value="Genomic_DNA"/>
</dbReference>
<gene>
    <name evidence="1" type="ORF">CIB95_04165</name>
</gene>
<dbReference type="Pfam" id="PF18950">
    <property type="entry name" value="DUF5694"/>
    <property type="match status" value="1"/>
</dbReference>
<dbReference type="RefSeq" id="WP_094922321.1">
    <property type="nucleotide sequence ID" value="NZ_NPIA01000002.1"/>
</dbReference>
<dbReference type="AlphaFoldDB" id="A0A263BUZ8"/>
<evidence type="ECO:0008006" key="3">
    <source>
        <dbReference type="Google" id="ProtNLM"/>
    </source>
</evidence>
<dbReference type="InterPro" id="IPR043749">
    <property type="entry name" value="DUF5694"/>
</dbReference>
<reference evidence="1 2" key="2">
    <citation type="submission" date="2017-09" db="EMBL/GenBank/DDBJ databases">
        <title>Bacillus patelloidae sp. nov., isolated from the intestinal tract of a marine limpet.</title>
        <authorList>
            <person name="Liu R."/>
            <person name="Dong C."/>
            <person name="Shao Z."/>
        </authorList>
    </citation>
    <scope>NUCLEOTIDE SEQUENCE [LARGE SCALE GENOMIC DNA]</scope>
    <source>
        <strain evidence="1 2">SA5d-4</strain>
    </source>
</reference>
<name>A0A263BUZ8_9BACI</name>
<accession>A0A263BUZ8</accession>
<protein>
    <recommendedName>
        <fullName evidence="3">Haem-binding uptake Tiki superfamily ChaN domain-containing protein</fullName>
    </recommendedName>
</protein>
<comment type="caution">
    <text evidence="1">The sequence shown here is derived from an EMBL/GenBank/DDBJ whole genome shotgun (WGS) entry which is preliminary data.</text>
</comment>
<organism evidence="1 2">
    <name type="scientific">Lottiidibacillus patelloidae</name>
    <dbReference type="NCBI Taxonomy" id="2670334"/>
    <lineage>
        <taxon>Bacteria</taxon>
        <taxon>Bacillati</taxon>
        <taxon>Bacillota</taxon>
        <taxon>Bacilli</taxon>
        <taxon>Bacillales</taxon>
        <taxon>Bacillaceae</taxon>
        <taxon>Lottiidibacillus</taxon>
    </lineage>
</organism>
<evidence type="ECO:0000313" key="2">
    <source>
        <dbReference type="Proteomes" id="UP000217083"/>
    </source>
</evidence>